<keyword evidence="4" id="KW-1185">Reference proteome</keyword>
<evidence type="ECO:0000256" key="1">
    <source>
        <dbReference type="SAM" id="Coils"/>
    </source>
</evidence>
<accession>A0A0D0A2I4</accession>
<feature type="coiled-coil region" evidence="1">
    <location>
        <begin position="354"/>
        <end position="402"/>
    </location>
</feature>
<dbReference type="AlphaFoldDB" id="A0A0D0A2I4"/>
<feature type="coiled-coil region" evidence="1">
    <location>
        <begin position="165"/>
        <end position="192"/>
    </location>
</feature>
<dbReference type="InParanoid" id="A0A0D0A2I4"/>
<reference evidence="4" key="2">
    <citation type="submission" date="2015-01" db="EMBL/GenBank/DDBJ databases">
        <title>Evolutionary Origins and Diversification of the Mycorrhizal Mutualists.</title>
        <authorList>
            <consortium name="DOE Joint Genome Institute"/>
            <consortium name="Mycorrhizal Genomics Consortium"/>
            <person name="Kohler A."/>
            <person name="Kuo A."/>
            <person name="Nagy L.G."/>
            <person name="Floudas D."/>
            <person name="Copeland A."/>
            <person name="Barry K.W."/>
            <person name="Cichocki N."/>
            <person name="Veneault-Fourrey C."/>
            <person name="LaButti K."/>
            <person name="Lindquist E.A."/>
            <person name="Lipzen A."/>
            <person name="Lundell T."/>
            <person name="Morin E."/>
            <person name="Murat C."/>
            <person name="Riley R."/>
            <person name="Ohm R."/>
            <person name="Sun H."/>
            <person name="Tunlid A."/>
            <person name="Henrissat B."/>
            <person name="Grigoriev I.V."/>
            <person name="Hibbett D.S."/>
            <person name="Martin F."/>
        </authorList>
    </citation>
    <scope>NUCLEOTIDE SEQUENCE [LARGE SCALE GENOMIC DNA]</scope>
    <source>
        <strain evidence="4">UH-Slu-Lm8-n1</strain>
    </source>
</reference>
<sequence length="721" mass="81276">MSSDKCTVRLSLCSPSRSSAISALAFVLDVLKIVALVCFYVVVIMAGLVFDVYRYQLDVSTVDLALSIDPPRLQEVEKAICPSKAASSAACTSSPSSFPSSSSSPAILESSLDSPRLVPELRLHWSISCSDISPQLHNAPIGPGHHVHALFSDAWNENVVLLKQLLRVQDALDAANADIDELVLENVAMSNQMDRFTRDLEIEQVRRDEAESMSRDATAKMSSQRSSLSALQSANIALRFEIANLKAERAELVAEKKSSDLQREHDEEVQALQGTLVRTKQELEATKREVRKLKRAAAGVPELKIISPDGKVIPHANASSSTDSLSEDRNIAMRDRLTLAYTEVAGLRDECAALRCHADENAELQEDVKQLLAQRSGLWDQVEAANSACRKLEEENKKYFRQFVGIRAELSKVEKRSGQSFAFLLWLALKLLLVKELRFQSSKKKRKSLKWQLTLYPKFHRLIRAVVRHLMTTLMTSPSLPRFRVIRWHPQMTLTSPFPLRLIHLIHQSRPPHVLRSPHPLLPLLRCLLGSRVSTQNARILHSTSFRALPLRMRFPCMPVPTNLLMSVIVNSSIIVVWVFPSSVLPGLPLALSLPLSTKRPLSGSWLWIWTMRRPRLVGSTKYVDVSSLQRVLFAEFFLFFFPRHLSSSSDVSCLSVFLSCLPFCSRSQVWVWLTDYSFGLRWFWFRLHRSAGMLSLGDPDEVKYFLGFPCCLYLLSTFAL</sequence>
<feature type="transmembrane region" description="Helical" evidence="2">
    <location>
        <begin position="21"/>
        <end position="50"/>
    </location>
</feature>
<proteinExistence type="predicted"/>
<name>A0A0D0A2I4_9AGAM</name>
<gene>
    <name evidence="3" type="ORF">CY34DRAFT_647348</name>
</gene>
<dbReference type="HOGENOM" id="CLU_383640_0_0_1"/>
<evidence type="ECO:0000313" key="4">
    <source>
        <dbReference type="Proteomes" id="UP000054485"/>
    </source>
</evidence>
<keyword evidence="2" id="KW-1133">Transmembrane helix</keyword>
<evidence type="ECO:0000313" key="3">
    <source>
        <dbReference type="EMBL" id="KIK44195.1"/>
    </source>
</evidence>
<dbReference type="OrthoDB" id="2683333at2759"/>
<reference evidence="3 4" key="1">
    <citation type="submission" date="2014-04" db="EMBL/GenBank/DDBJ databases">
        <authorList>
            <consortium name="DOE Joint Genome Institute"/>
            <person name="Kuo A."/>
            <person name="Ruytinx J."/>
            <person name="Rineau F."/>
            <person name="Colpaert J."/>
            <person name="Kohler A."/>
            <person name="Nagy L.G."/>
            <person name="Floudas D."/>
            <person name="Copeland A."/>
            <person name="Barry K.W."/>
            <person name="Cichocki N."/>
            <person name="Veneault-Fourrey C."/>
            <person name="LaButti K."/>
            <person name="Lindquist E.A."/>
            <person name="Lipzen A."/>
            <person name="Lundell T."/>
            <person name="Morin E."/>
            <person name="Murat C."/>
            <person name="Sun H."/>
            <person name="Tunlid A."/>
            <person name="Henrissat B."/>
            <person name="Grigoriev I.V."/>
            <person name="Hibbett D.S."/>
            <person name="Martin F."/>
            <person name="Nordberg H.P."/>
            <person name="Cantor M.N."/>
            <person name="Hua S.X."/>
        </authorList>
    </citation>
    <scope>NUCLEOTIDE SEQUENCE [LARGE SCALE GENOMIC DNA]</scope>
    <source>
        <strain evidence="3 4">UH-Slu-Lm8-n1</strain>
    </source>
</reference>
<organism evidence="3 4">
    <name type="scientific">Suillus luteus UH-Slu-Lm8-n1</name>
    <dbReference type="NCBI Taxonomy" id="930992"/>
    <lineage>
        <taxon>Eukaryota</taxon>
        <taxon>Fungi</taxon>
        <taxon>Dikarya</taxon>
        <taxon>Basidiomycota</taxon>
        <taxon>Agaricomycotina</taxon>
        <taxon>Agaricomycetes</taxon>
        <taxon>Agaricomycetidae</taxon>
        <taxon>Boletales</taxon>
        <taxon>Suillineae</taxon>
        <taxon>Suillaceae</taxon>
        <taxon>Suillus</taxon>
    </lineage>
</organism>
<keyword evidence="2" id="KW-0472">Membrane</keyword>
<dbReference type="Proteomes" id="UP000054485">
    <property type="component" value="Unassembled WGS sequence"/>
</dbReference>
<protein>
    <submittedName>
        <fullName evidence="3">Uncharacterized protein</fullName>
    </submittedName>
</protein>
<keyword evidence="2" id="KW-0812">Transmembrane</keyword>
<evidence type="ECO:0000256" key="2">
    <source>
        <dbReference type="SAM" id="Phobius"/>
    </source>
</evidence>
<feature type="coiled-coil region" evidence="1">
    <location>
        <begin position="228"/>
        <end position="296"/>
    </location>
</feature>
<keyword evidence="1" id="KW-0175">Coiled coil</keyword>
<dbReference type="EMBL" id="KN835195">
    <property type="protein sequence ID" value="KIK44195.1"/>
    <property type="molecule type" value="Genomic_DNA"/>
</dbReference>